<dbReference type="EMBL" id="JACIDU010000001">
    <property type="protein sequence ID" value="MBB4101589.1"/>
    <property type="molecule type" value="Genomic_DNA"/>
</dbReference>
<dbReference type="GO" id="GO:0019303">
    <property type="term" value="P:D-ribose catabolic process"/>
    <property type="evidence" value="ECO:0007669"/>
    <property type="project" value="UniProtKB-UniRule"/>
</dbReference>
<feature type="domain" description="Carbohydrate kinase PfkB" evidence="10">
    <location>
        <begin position="2"/>
        <end position="286"/>
    </location>
</feature>
<feature type="binding site" evidence="9">
    <location>
        <position position="239"/>
    </location>
    <ligand>
        <name>K(+)</name>
        <dbReference type="ChEBI" id="CHEBI:29103"/>
    </ligand>
</feature>
<evidence type="ECO:0000256" key="7">
    <source>
        <dbReference type="ARBA" id="ARBA00022958"/>
    </source>
</evidence>
<protein>
    <recommendedName>
        <fullName evidence="9">Ribokinase</fullName>
        <shortName evidence="9">RK</shortName>
        <ecNumber evidence="9">2.7.1.15</ecNumber>
    </recommendedName>
</protein>
<dbReference type="GO" id="GO:0046872">
    <property type="term" value="F:metal ion binding"/>
    <property type="evidence" value="ECO:0007669"/>
    <property type="project" value="UniProtKB-KW"/>
</dbReference>
<keyword evidence="6 9" id="KW-0460">Magnesium</keyword>
<comment type="similarity">
    <text evidence="9">Belongs to the carbohydrate kinase PfkB family. Ribokinase subfamily.</text>
</comment>
<dbReference type="Pfam" id="PF00294">
    <property type="entry name" value="PfkB"/>
    <property type="match status" value="1"/>
</dbReference>
<dbReference type="SUPFAM" id="SSF53613">
    <property type="entry name" value="Ribokinase-like"/>
    <property type="match status" value="1"/>
</dbReference>
<keyword evidence="5 9" id="KW-0067">ATP-binding</keyword>
<dbReference type="InterPro" id="IPR011877">
    <property type="entry name" value="Ribokinase"/>
</dbReference>
<evidence type="ECO:0000256" key="4">
    <source>
        <dbReference type="ARBA" id="ARBA00022777"/>
    </source>
</evidence>
<feature type="binding site" evidence="9">
    <location>
        <position position="181"/>
    </location>
    <ligand>
        <name>ATP</name>
        <dbReference type="ChEBI" id="CHEBI:30616"/>
    </ligand>
</feature>
<dbReference type="InterPro" id="IPR029056">
    <property type="entry name" value="Ribokinase-like"/>
</dbReference>
<keyword evidence="4 9" id="KW-0418">Kinase</keyword>
<keyword evidence="2 9" id="KW-0479">Metal-binding</keyword>
<comment type="subcellular location">
    <subcellularLocation>
        <location evidence="9">Cytoplasm</location>
    </subcellularLocation>
</comment>
<dbReference type="GO" id="GO:0005829">
    <property type="term" value="C:cytosol"/>
    <property type="evidence" value="ECO:0007669"/>
    <property type="project" value="TreeGrafter"/>
</dbReference>
<accession>A0A7W6P0D0</accession>
<comment type="cofactor">
    <cofactor evidence="9">
        <name>Mg(2+)</name>
        <dbReference type="ChEBI" id="CHEBI:18420"/>
    </cofactor>
    <text evidence="9">Requires a divalent cation, most likely magnesium in vivo, as an electrophilic catalyst to aid phosphoryl group transfer. It is the chelate of the metal and the nucleotide that is the actual substrate.</text>
</comment>
<evidence type="ECO:0000256" key="6">
    <source>
        <dbReference type="ARBA" id="ARBA00022842"/>
    </source>
</evidence>
<dbReference type="RefSeq" id="WP_183788334.1">
    <property type="nucleotide sequence ID" value="NZ_JACIDU010000001.1"/>
</dbReference>
<dbReference type="EC" id="2.7.1.15" evidence="9"/>
<name>A0A7W6P0D0_9HYPH</name>
<evidence type="ECO:0000313" key="11">
    <source>
        <dbReference type="EMBL" id="MBB4101589.1"/>
    </source>
</evidence>
<comment type="activity regulation">
    <text evidence="9">Activated by a monovalent cation that binds near, but not in, the active site. The most likely occupant of the site in vivo is potassium. Ion binding induces a conformational change that may alter substrate affinity.</text>
</comment>
<comment type="caution">
    <text evidence="11">The sequence shown here is derived from an EMBL/GenBank/DDBJ whole genome shotgun (WGS) entry which is preliminary data.</text>
</comment>
<keyword evidence="3 9" id="KW-0547">Nucleotide-binding</keyword>
<feature type="binding site" evidence="9">
    <location>
        <begin position="9"/>
        <end position="11"/>
    </location>
    <ligand>
        <name>substrate</name>
    </ligand>
</feature>
<dbReference type="GO" id="GO:0004747">
    <property type="term" value="F:ribokinase activity"/>
    <property type="evidence" value="ECO:0007669"/>
    <property type="project" value="UniProtKB-UniRule"/>
</dbReference>
<comment type="catalytic activity">
    <reaction evidence="9">
        <text>D-ribose + ATP = D-ribose 5-phosphate + ADP + H(+)</text>
        <dbReference type="Rhea" id="RHEA:13697"/>
        <dbReference type="ChEBI" id="CHEBI:15378"/>
        <dbReference type="ChEBI" id="CHEBI:30616"/>
        <dbReference type="ChEBI" id="CHEBI:47013"/>
        <dbReference type="ChEBI" id="CHEBI:78346"/>
        <dbReference type="ChEBI" id="CHEBI:456216"/>
        <dbReference type="EC" id="2.7.1.15"/>
    </reaction>
</comment>
<dbReference type="InterPro" id="IPR011611">
    <property type="entry name" value="PfkB_dom"/>
</dbReference>
<keyword evidence="7 9" id="KW-0630">Potassium</keyword>
<keyword evidence="12" id="KW-1185">Reference proteome</keyword>
<dbReference type="UniPathway" id="UPA00916">
    <property type="reaction ID" value="UER00889"/>
</dbReference>
<feature type="binding site" evidence="9">
    <location>
        <position position="241"/>
    </location>
    <ligand>
        <name>K(+)</name>
        <dbReference type="ChEBI" id="CHEBI:29103"/>
    </ligand>
</feature>
<proteinExistence type="inferred from homology"/>
<dbReference type="PANTHER" id="PTHR10584:SF166">
    <property type="entry name" value="RIBOKINASE"/>
    <property type="match status" value="1"/>
</dbReference>
<feature type="binding site" evidence="9">
    <location>
        <position position="245"/>
    </location>
    <ligand>
        <name>substrate</name>
    </ligand>
</feature>
<dbReference type="AlphaFoldDB" id="A0A7W6P0D0"/>
<feature type="binding site" evidence="9">
    <location>
        <position position="280"/>
    </location>
    <ligand>
        <name>K(+)</name>
        <dbReference type="ChEBI" id="CHEBI:29103"/>
    </ligand>
</feature>
<keyword evidence="9" id="KW-0963">Cytoplasm</keyword>
<dbReference type="InterPro" id="IPR002139">
    <property type="entry name" value="Ribo/fructo_kinase"/>
</dbReference>
<evidence type="ECO:0000256" key="2">
    <source>
        <dbReference type="ARBA" id="ARBA00022723"/>
    </source>
</evidence>
<evidence type="ECO:0000256" key="1">
    <source>
        <dbReference type="ARBA" id="ARBA00022679"/>
    </source>
</evidence>
<reference evidence="11 12" key="1">
    <citation type="submission" date="2020-08" db="EMBL/GenBank/DDBJ databases">
        <title>Genomic Encyclopedia of Type Strains, Phase IV (KMG-IV): sequencing the most valuable type-strain genomes for metagenomic binning, comparative biology and taxonomic classification.</title>
        <authorList>
            <person name="Goeker M."/>
        </authorList>
    </citation>
    <scope>NUCLEOTIDE SEQUENCE [LARGE SCALE GENOMIC DNA]</scope>
    <source>
        <strain evidence="11 12">DSM 26385</strain>
    </source>
</reference>
<evidence type="ECO:0000256" key="5">
    <source>
        <dbReference type="ARBA" id="ARBA00022840"/>
    </source>
</evidence>
<keyword evidence="8 9" id="KW-0119">Carbohydrate metabolism</keyword>
<dbReference type="GO" id="GO:0005524">
    <property type="term" value="F:ATP binding"/>
    <property type="evidence" value="ECO:0007669"/>
    <property type="project" value="UniProtKB-UniRule"/>
</dbReference>
<dbReference type="PANTHER" id="PTHR10584">
    <property type="entry name" value="SUGAR KINASE"/>
    <property type="match status" value="1"/>
</dbReference>
<evidence type="ECO:0000313" key="12">
    <source>
        <dbReference type="Proteomes" id="UP000584824"/>
    </source>
</evidence>
<comment type="pathway">
    <text evidence="9">Carbohydrate metabolism; D-ribose degradation; D-ribose 5-phosphate from beta-D-ribopyranose: step 2/2.</text>
</comment>
<keyword evidence="1 9" id="KW-0808">Transferase</keyword>
<feature type="binding site" evidence="9">
    <location>
        <begin position="244"/>
        <end position="245"/>
    </location>
    <ligand>
        <name>ATP</name>
        <dbReference type="ChEBI" id="CHEBI:30616"/>
    </ligand>
</feature>
<feature type="binding site" evidence="9">
    <location>
        <position position="137"/>
    </location>
    <ligand>
        <name>substrate</name>
    </ligand>
</feature>
<feature type="binding site" evidence="9">
    <location>
        <position position="275"/>
    </location>
    <ligand>
        <name>K(+)</name>
        <dbReference type="ChEBI" id="CHEBI:29103"/>
    </ligand>
</feature>
<gene>
    <name evidence="9" type="primary">rbsK</name>
    <name evidence="11" type="ORF">GGQ66_000105</name>
</gene>
<sequence length="295" mass="29331">MIIVLGSINIDLIANAPRLPQPGETIGGTAFSMAAGGKGANQALAACRAGRSVMMVGATGRDAFAAPALELLRDAGVDLSRVRQTEEPTGTAIITVSDDGENTIVVVPGANGALTEADAEAALGKAGTGDILMLQLEIPAAVVEKALHLARGKGVRSLLNVAPLTADAARLAALADIVIANETEFALLAGVATFDETALMTLHAKTGQTLVVTLGAEGVAAASNGAIQRAEGLSIKPVDTVGAGDTFSGYLAASLDAGIALPQALRRAAVAGSLACLAAGAQPSIPRAEAVDTAL</sequence>
<dbReference type="HAMAP" id="MF_01987">
    <property type="entry name" value="Ribokinase"/>
    <property type="match status" value="1"/>
</dbReference>
<organism evidence="11 12">
    <name type="scientific">Allorhizobium borbori</name>
    <dbReference type="NCBI Taxonomy" id="485907"/>
    <lineage>
        <taxon>Bacteria</taxon>
        <taxon>Pseudomonadati</taxon>
        <taxon>Pseudomonadota</taxon>
        <taxon>Alphaproteobacteria</taxon>
        <taxon>Hyphomicrobiales</taxon>
        <taxon>Rhizobiaceae</taxon>
        <taxon>Rhizobium/Agrobacterium group</taxon>
        <taxon>Allorhizobium</taxon>
    </lineage>
</organism>
<feature type="binding site" evidence="9">
    <location>
        <position position="278"/>
    </location>
    <ligand>
        <name>K(+)</name>
        <dbReference type="ChEBI" id="CHEBI:29103"/>
    </ligand>
</feature>
<evidence type="ECO:0000256" key="8">
    <source>
        <dbReference type="ARBA" id="ARBA00023277"/>
    </source>
</evidence>
<comment type="function">
    <text evidence="9">Catalyzes the phosphorylation of ribose at O-5 in a reaction requiring ATP and magnesium. The resulting D-ribose-5-phosphate can then be used either for sythesis of nucleotides, histidine, and tryptophan, or as a component of the pentose phosphate pathway.</text>
</comment>
<evidence type="ECO:0000256" key="9">
    <source>
        <dbReference type="HAMAP-Rule" id="MF_01987"/>
    </source>
</evidence>
<dbReference type="PRINTS" id="PR00990">
    <property type="entry name" value="RIBOKINASE"/>
</dbReference>
<feature type="binding site" evidence="9">
    <location>
        <begin position="37"/>
        <end position="41"/>
    </location>
    <ligand>
        <name>substrate</name>
    </ligand>
</feature>
<evidence type="ECO:0000256" key="3">
    <source>
        <dbReference type="ARBA" id="ARBA00022741"/>
    </source>
</evidence>
<feature type="active site" description="Proton acceptor" evidence="9">
    <location>
        <position position="245"/>
    </location>
</feature>
<evidence type="ECO:0000259" key="10">
    <source>
        <dbReference type="Pfam" id="PF00294"/>
    </source>
</evidence>
<comment type="subunit">
    <text evidence="9">Homodimer.</text>
</comment>
<comment type="caution">
    <text evidence="9">Lacks conserved residue(s) required for the propagation of feature annotation.</text>
</comment>
<feature type="binding site" evidence="9">
    <location>
        <begin position="213"/>
        <end position="218"/>
    </location>
    <ligand>
        <name>ATP</name>
        <dbReference type="ChEBI" id="CHEBI:30616"/>
    </ligand>
</feature>
<dbReference type="Proteomes" id="UP000584824">
    <property type="component" value="Unassembled WGS sequence"/>
</dbReference>
<feature type="binding site" evidence="9">
    <location>
        <position position="284"/>
    </location>
    <ligand>
        <name>K(+)</name>
        <dbReference type="ChEBI" id="CHEBI:29103"/>
    </ligand>
</feature>
<dbReference type="Gene3D" id="3.40.1190.20">
    <property type="match status" value="1"/>
</dbReference>
<dbReference type="CDD" id="cd01174">
    <property type="entry name" value="ribokinase"/>
    <property type="match status" value="1"/>
</dbReference>